<dbReference type="RefSeq" id="WP_106933181.1">
    <property type="nucleotide sequence ID" value="NZ_PYFT01000001.1"/>
</dbReference>
<evidence type="ECO:0000259" key="2">
    <source>
        <dbReference type="Pfam" id="PF13568"/>
    </source>
</evidence>
<dbReference type="AlphaFoldDB" id="A0A2T2YNE9"/>
<evidence type="ECO:0000256" key="1">
    <source>
        <dbReference type="SAM" id="SignalP"/>
    </source>
</evidence>
<protein>
    <submittedName>
        <fullName evidence="3">PorT family protein</fullName>
    </submittedName>
</protein>
<sequence>MLHNNCFKKLAGVSFAFLMLMGINQVKAQNSNPGPKFGVKAGLNFSQLYVDQANAEDENMKVGYHFGVFGKVPITDFLAIQPEVLYTNVGSKITYGGSDLSNLLGIEPGEVRFNLNYVQVPVALAVNIGPLNVHAGPYFSYLVSANVKDLKSSDLNSSDITDLKTDNFNRFDYGVMGGVGFDVKGVTVGARYNYGLREVGNSGLAGELTDNSKNSVAQIYLGFGL</sequence>
<organism evidence="3 4">
    <name type="scientific">Adhaeribacter arboris</name>
    <dbReference type="NCBI Taxonomy" id="2072846"/>
    <lineage>
        <taxon>Bacteria</taxon>
        <taxon>Pseudomonadati</taxon>
        <taxon>Bacteroidota</taxon>
        <taxon>Cytophagia</taxon>
        <taxon>Cytophagales</taxon>
        <taxon>Hymenobacteraceae</taxon>
        <taxon>Adhaeribacter</taxon>
    </lineage>
</organism>
<dbReference type="OrthoDB" id="1160354at2"/>
<feature type="signal peptide" evidence="1">
    <location>
        <begin position="1"/>
        <end position="28"/>
    </location>
</feature>
<name>A0A2T2YNE9_9BACT</name>
<feature type="domain" description="Outer membrane protein beta-barrel" evidence="2">
    <location>
        <begin position="28"/>
        <end position="198"/>
    </location>
</feature>
<proteinExistence type="predicted"/>
<keyword evidence="4" id="KW-1185">Reference proteome</keyword>
<evidence type="ECO:0000313" key="4">
    <source>
        <dbReference type="Proteomes" id="UP000240357"/>
    </source>
</evidence>
<dbReference type="Pfam" id="PF13568">
    <property type="entry name" value="OMP_b-brl_2"/>
    <property type="match status" value="1"/>
</dbReference>
<comment type="caution">
    <text evidence="3">The sequence shown here is derived from an EMBL/GenBank/DDBJ whole genome shotgun (WGS) entry which is preliminary data.</text>
</comment>
<dbReference type="Proteomes" id="UP000240357">
    <property type="component" value="Unassembled WGS sequence"/>
</dbReference>
<dbReference type="InterPro" id="IPR025665">
    <property type="entry name" value="Beta-barrel_OMP_2"/>
</dbReference>
<accession>A0A2T2YNE9</accession>
<dbReference type="EMBL" id="PYFT01000001">
    <property type="protein sequence ID" value="PSR57009.1"/>
    <property type="molecule type" value="Genomic_DNA"/>
</dbReference>
<feature type="chain" id="PRO_5015616797" evidence="1">
    <location>
        <begin position="29"/>
        <end position="225"/>
    </location>
</feature>
<reference evidence="3 4" key="1">
    <citation type="submission" date="2018-03" db="EMBL/GenBank/DDBJ databases">
        <title>Adhaeribacter sp. HMF7605 Genome sequencing and assembly.</title>
        <authorList>
            <person name="Kang H."/>
            <person name="Kang J."/>
            <person name="Cha I."/>
            <person name="Kim H."/>
            <person name="Joh K."/>
        </authorList>
    </citation>
    <scope>NUCLEOTIDE SEQUENCE [LARGE SCALE GENOMIC DNA]</scope>
    <source>
        <strain evidence="3 4">HMF7605</strain>
    </source>
</reference>
<evidence type="ECO:0000313" key="3">
    <source>
        <dbReference type="EMBL" id="PSR57009.1"/>
    </source>
</evidence>
<gene>
    <name evidence="3" type="ORF">AHMF7605_27750</name>
</gene>
<keyword evidence="1" id="KW-0732">Signal</keyword>